<name>A0A3N4J7J6_9PEZI</name>
<organism evidence="1 2">
    <name type="scientific">Choiromyces venosus 120613-1</name>
    <dbReference type="NCBI Taxonomy" id="1336337"/>
    <lineage>
        <taxon>Eukaryota</taxon>
        <taxon>Fungi</taxon>
        <taxon>Dikarya</taxon>
        <taxon>Ascomycota</taxon>
        <taxon>Pezizomycotina</taxon>
        <taxon>Pezizomycetes</taxon>
        <taxon>Pezizales</taxon>
        <taxon>Tuberaceae</taxon>
        <taxon>Choiromyces</taxon>
    </lineage>
</organism>
<dbReference type="EMBL" id="ML120439">
    <property type="protein sequence ID" value="RPA94262.1"/>
    <property type="molecule type" value="Genomic_DNA"/>
</dbReference>
<dbReference type="Proteomes" id="UP000276215">
    <property type="component" value="Unassembled WGS sequence"/>
</dbReference>
<evidence type="ECO:0000313" key="1">
    <source>
        <dbReference type="EMBL" id="RPA94262.1"/>
    </source>
</evidence>
<dbReference type="AlphaFoldDB" id="A0A3N4J7J6"/>
<accession>A0A3N4J7J6</accession>
<keyword evidence="2" id="KW-1185">Reference proteome</keyword>
<proteinExistence type="predicted"/>
<sequence>MLSLPLLFFFSSSSASSYYYRRTAYLHSQVHKSQNGIAIIPHNLLVATYIPVTCIMNTKCFLPSILPSLLSASTQLHPAMPCHAMPCFCRTCTTETWE</sequence>
<protein>
    <submittedName>
        <fullName evidence="1">Uncharacterized protein</fullName>
    </submittedName>
</protein>
<gene>
    <name evidence="1" type="ORF">L873DRAFT_1441388</name>
</gene>
<reference evidence="1 2" key="1">
    <citation type="journal article" date="2018" name="Nat. Ecol. Evol.">
        <title>Pezizomycetes genomes reveal the molecular basis of ectomycorrhizal truffle lifestyle.</title>
        <authorList>
            <person name="Murat C."/>
            <person name="Payen T."/>
            <person name="Noel B."/>
            <person name="Kuo A."/>
            <person name="Morin E."/>
            <person name="Chen J."/>
            <person name="Kohler A."/>
            <person name="Krizsan K."/>
            <person name="Balestrini R."/>
            <person name="Da Silva C."/>
            <person name="Montanini B."/>
            <person name="Hainaut M."/>
            <person name="Levati E."/>
            <person name="Barry K.W."/>
            <person name="Belfiori B."/>
            <person name="Cichocki N."/>
            <person name="Clum A."/>
            <person name="Dockter R.B."/>
            <person name="Fauchery L."/>
            <person name="Guy J."/>
            <person name="Iotti M."/>
            <person name="Le Tacon F."/>
            <person name="Lindquist E.A."/>
            <person name="Lipzen A."/>
            <person name="Malagnac F."/>
            <person name="Mello A."/>
            <person name="Molinier V."/>
            <person name="Miyauchi S."/>
            <person name="Poulain J."/>
            <person name="Riccioni C."/>
            <person name="Rubini A."/>
            <person name="Sitrit Y."/>
            <person name="Splivallo R."/>
            <person name="Traeger S."/>
            <person name="Wang M."/>
            <person name="Zifcakova L."/>
            <person name="Wipf D."/>
            <person name="Zambonelli A."/>
            <person name="Paolocci F."/>
            <person name="Nowrousian M."/>
            <person name="Ottonello S."/>
            <person name="Baldrian P."/>
            <person name="Spatafora J.W."/>
            <person name="Henrissat B."/>
            <person name="Nagy L.G."/>
            <person name="Aury J.M."/>
            <person name="Wincker P."/>
            <person name="Grigoriev I.V."/>
            <person name="Bonfante P."/>
            <person name="Martin F.M."/>
        </authorList>
    </citation>
    <scope>NUCLEOTIDE SEQUENCE [LARGE SCALE GENOMIC DNA]</scope>
    <source>
        <strain evidence="1 2">120613-1</strain>
    </source>
</reference>
<evidence type="ECO:0000313" key="2">
    <source>
        <dbReference type="Proteomes" id="UP000276215"/>
    </source>
</evidence>